<gene>
    <name evidence="1" type="ORF">TSPGSL018_28649</name>
</gene>
<dbReference type="AlphaFoldDB" id="A0A061RRW9"/>
<evidence type="ECO:0000313" key="1">
    <source>
        <dbReference type="EMBL" id="JAC73529.1"/>
    </source>
</evidence>
<organism evidence="1">
    <name type="scientific">Tetraselmis sp. GSL018</name>
    <dbReference type="NCBI Taxonomy" id="582737"/>
    <lineage>
        <taxon>Eukaryota</taxon>
        <taxon>Viridiplantae</taxon>
        <taxon>Chlorophyta</taxon>
        <taxon>core chlorophytes</taxon>
        <taxon>Chlorodendrophyceae</taxon>
        <taxon>Chlorodendrales</taxon>
        <taxon>Chlorodendraceae</taxon>
        <taxon>Tetraselmis</taxon>
    </lineage>
</organism>
<proteinExistence type="predicted"/>
<protein>
    <submittedName>
        <fullName evidence="1">Uncharacterized protein</fullName>
    </submittedName>
</protein>
<sequence length="114" mass="12083">AVARGAECRLEPSGQCQNLPGVTSRCQTQRSGCPLRVKAGKHASRAHDISRQIHLFRLSAVKPASSAVFDGTVGHSLPTLNSSLEPHPQINMATLPRPKAQARGNVSVLPSSEP</sequence>
<accession>A0A061RRW9</accession>
<feature type="non-terminal residue" evidence="1">
    <location>
        <position position="1"/>
    </location>
</feature>
<name>A0A061RRW9_9CHLO</name>
<dbReference type="EMBL" id="GBEZ01012347">
    <property type="protein sequence ID" value="JAC73529.1"/>
    <property type="molecule type" value="Transcribed_RNA"/>
</dbReference>
<reference evidence="1" key="1">
    <citation type="submission" date="2014-05" db="EMBL/GenBank/DDBJ databases">
        <title>The transcriptome of the halophilic microalga Tetraselmis sp. GSL018 isolated from the Great Salt Lake, Utah.</title>
        <authorList>
            <person name="Jinkerson R.E."/>
            <person name="D'Adamo S."/>
            <person name="Posewitz M.C."/>
        </authorList>
    </citation>
    <scope>NUCLEOTIDE SEQUENCE</scope>
    <source>
        <strain evidence="1">GSL018</strain>
    </source>
</reference>